<gene>
    <name evidence="1" type="ORF">SAMN04488026_11208</name>
</gene>
<dbReference type="Proteomes" id="UP000199382">
    <property type="component" value="Unassembled WGS sequence"/>
</dbReference>
<dbReference type="EMBL" id="FNEK01000120">
    <property type="protein sequence ID" value="SDL83713.1"/>
    <property type="molecule type" value="Genomic_DNA"/>
</dbReference>
<dbReference type="InterPro" id="IPR021322">
    <property type="entry name" value="DUF2924"/>
</dbReference>
<dbReference type="Pfam" id="PF11149">
    <property type="entry name" value="DUF2924"/>
    <property type="match status" value="1"/>
</dbReference>
<sequence length="147" mass="16412">MARRVLQTDLPELIREIEAFDRAGCLVRWEASFGGPPPKYLSIRFLQRVLIHDLQCRVLGWYSVPVRRVLKSAMPNGAGQGKASPAPSPGAHLVREWNGRTYRVEVTASGYVLDGQSYRSLSAVARRITGANWSGPRFFGLTERRAS</sequence>
<keyword evidence="2" id="KW-1185">Reference proteome</keyword>
<dbReference type="OrthoDB" id="284135at2"/>
<protein>
    <recommendedName>
        <fullName evidence="3">DUF2924 domain-containing protein</fullName>
    </recommendedName>
</protein>
<dbReference type="RefSeq" id="WP_093164593.1">
    <property type="nucleotide sequence ID" value="NZ_FNEK01000120.1"/>
</dbReference>
<dbReference type="STRING" id="571298.SAMN04488026_11208"/>
<reference evidence="1 2" key="1">
    <citation type="submission" date="2016-10" db="EMBL/GenBank/DDBJ databases">
        <authorList>
            <person name="de Groot N.N."/>
        </authorList>
    </citation>
    <scope>NUCLEOTIDE SEQUENCE [LARGE SCALE GENOMIC DNA]</scope>
    <source>
        <strain evidence="1 2">DSM 25294</strain>
    </source>
</reference>
<accession>A0A1G9NBF3</accession>
<evidence type="ECO:0000313" key="2">
    <source>
        <dbReference type="Proteomes" id="UP000199382"/>
    </source>
</evidence>
<evidence type="ECO:0008006" key="3">
    <source>
        <dbReference type="Google" id="ProtNLM"/>
    </source>
</evidence>
<proteinExistence type="predicted"/>
<evidence type="ECO:0000313" key="1">
    <source>
        <dbReference type="EMBL" id="SDL83713.1"/>
    </source>
</evidence>
<name>A0A1G9NBF3_9RHOB</name>
<organism evidence="1 2">
    <name type="scientific">Aliiruegeria lutimaris</name>
    <dbReference type="NCBI Taxonomy" id="571298"/>
    <lineage>
        <taxon>Bacteria</taxon>
        <taxon>Pseudomonadati</taxon>
        <taxon>Pseudomonadota</taxon>
        <taxon>Alphaproteobacteria</taxon>
        <taxon>Rhodobacterales</taxon>
        <taxon>Roseobacteraceae</taxon>
        <taxon>Aliiruegeria</taxon>
    </lineage>
</organism>
<dbReference type="AlphaFoldDB" id="A0A1G9NBF3"/>